<protein>
    <recommendedName>
        <fullName evidence="2">rRNA-processing protein FYV7</fullName>
    </recommendedName>
</protein>
<sequence length="146" mass="17779">MAFTDRKPKFNKKNPYIDRRESKNREIRQALVHKARLKKKYIKELEKSGEKLPERSSKREEEAEKKKKNQLTFQDRQKLAKERKKASREQREKEKLERELQVEKKQKEREKKKEALAQRTKYGQPLMGPRINNLLEKIQKEYGDKK</sequence>
<name>A0A1V2L908_CYBFA</name>
<dbReference type="EMBL" id="MPUK01000003">
    <property type="protein sequence ID" value="ONH68379.1"/>
    <property type="molecule type" value="Genomic_DNA"/>
</dbReference>
<dbReference type="InterPro" id="IPR013730">
    <property type="entry name" value="Fyv7/TAP26"/>
</dbReference>
<proteinExistence type="inferred from homology"/>
<evidence type="ECO:0000256" key="3">
    <source>
        <dbReference type="SAM" id="MobiDB-lite"/>
    </source>
</evidence>
<evidence type="ECO:0000256" key="1">
    <source>
        <dbReference type="ARBA" id="ARBA00006800"/>
    </source>
</evidence>
<feature type="region of interest" description="Disordered" evidence="3">
    <location>
        <begin position="44"/>
        <end position="128"/>
    </location>
</feature>
<evidence type="ECO:0000313" key="5">
    <source>
        <dbReference type="Proteomes" id="UP000189513"/>
    </source>
</evidence>
<evidence type="ECO:0000313" key="4">
    <source>
        <dbReference type="EMBL" id="ONH68379.1"/>
    </source>
</evidence>
<reference evidence="5" key="1">
    <citation type="journal article" date="2017" name="Genome Announc.">
        <title>Genome sequences of Cyberlindnera fabianii 65, Pichia kudriavzevii 129, and Saccharomyces cerevisiae 131 isolated from fermented masau fruits in Zimbabwe.</title>
        <authorList>
            <person name="van Rijswijck I.M.H."/>
            <person name="Derks M.F.L."/>
            <person name="Abee T."/>
            <person name="de Ridder D."/>
            <person name="Smid E.J."/>
        </authorList>
    </citation>
    <scope>NUCLEOTIDE SEQUENCE [LARGE SCALE GENOMIC DNA]</scope>
    <source>
        <strain evidence="5">65</strain>
    </source>
</reference>
<dbReference type="Proteomes" id="UP000189513">
    <property type="component" value="Unassembled WGS sequence"/>
</dbReference>
<dbReference type="VEuPathDB" id="FungiDB:BON22_2084"/>
<feature type="region of interest" description="Disordered" evidence="3">
    <location>
        <begin position="1"/>
        <end position="27"/>
    </location>
</feature>
<comment type="caution">
    <text evidence="4">The sequence shown here is derived from an EMBL/GenBank/DDBJ whole genome shotgun (WGS) entry which is preliminary data.</text>
</comment>
<accession>A0A1V2L908</accession>
<evidence type="ECO:0000256" key="2">
    <source>
        <dbReference type="ARBA" id="ARBA00018780"/>
    </source>
</evidence>
<feature type="compositionally biased region" description="Basic and acidic residues" evidence="3">
    <location>
        <begin position="87"/>
        <end position="116"/>
    </location>
</feature>
<dbReference type="STRING" id="36022.A0A1V2L908"/>
<keyword evidence="5" id="KW-1185">Reference proteome</keyword>
<gene>
    <name evidence="4" type="ORF">BON22_2084</name>
</gene>
<feature type="compositionally biased region" description="Basic and acidic residues" evidence="3">
    <location>
        <begin position="44"/>
        <end position="65"/>
    </location>
</feature>
<dbReference type="Pfam" id="PF08524">
    <property type="entry name" value="rRNA_processing"/>
    <property type="match status" value="1"/>
</dbReference>
<comment type="similarity">
    <text evidence="1">Belongs to the FYV7 family.</text>
</comment>
<feature type="compositionally biased region" description="Basic and acidic residues" evidence="3">
    <location>
        <begin position="15"/>
        <end position="27"/>
    </location>
</feature>
<organism evidence="4 5">
    <name type="scientific">Cyberlindnera fabianii</name>
    <name type="common">Yeast</name>
    <name type="synonym">Hansenula fabianii</name>
    <dbReference type="NCBI Taxonomy" id="36022"/>
    <lineage>
        <taxon>Eukaryota</taxon>
        <taxon>Fungi</taxon>
        <taxon>Dikarya</taxon>
        <taxon>Ascomycota</taxon>
        <taxon>Saccharomycotina</taxon>
        <taxon>Saccharomycetes</taxon>
        <taxon>Phaffomycetales</taxon>
        <taxon>Phaffomycetaceae</taxon>
        <taxon>Cyberlindnera</taxon>
    </lineage>
</organism>
<dbReference type="AlphaFoldDB" id="A0A1V2L908"/>
<dbReference type="OMA" id="MGPKIDD"/>